<sequence>MERQGRCARGRLVLGWWGARDAGRLRRHRPPEVPYVPLRADRRHRSPDVISQVIDTPVTPT</sequence>
<accession>A0A9W4E4C1</accession>
<dbReference type="AlphaFoldDB" id="A0A9W4E4C1"/>
<evidence type="ECO:0000313" key="1">
    <source>
        <dbReference type="EMBL" id="CAG7614378.1"/>
    </source>
</evidence>
<proteinExistence type="predicted"/>
<dbReference type="EMBL" id="CAJVAX010000002">
    <property type="protein sequence ID" value="CAG7614378.1"/>
    <property type="molecule type" value="Genomic_DNA"/>
</dbReference>
<protein>
    <submittedName>
        <fullName evidence="1">Uncharacterized protein</fullName>
    </submittedName>
</protein>
<evidence type="ECO:0000313" key="2">
    <source>
        <dbReference type="Proteomes" id="UP001153328"/>
    </source>
</evidence>
<gene>
    <name evidence="1" type="ORF">SBRY_100258</name>
</gene>
<dbReference type="Proteomes" id="UP001153328">
    <property type="component" value="Unassembled WGS sequence"/>
</dbReference>
<organism evidence="1 2">
    <name type="scientific">Actinacidiphila bryophytorum</name>
    <dbReference type="NCBI Taxonomy" id="1436133"/>
    <lineage>
        <taxon>Bacteria</taxon>
        <taxon>Bacillati</taxon>
        <taxon>Actinomycetota</taxon>
        <taxon>Actinomycetes</taxon>
        <taxon>Kitasatosporales</taxon>
        <taxon>Streptomycetaceae</taxon>
        <taxon>Actinacidiphila</taxon>
    </lineage>
</organism>
<reference evidence="1" key="1">
    <citation type="submission" date="2021-06" db="EMBL/GenBank/DDBJ databases">
        <authorList>
            <person name="Arsene-Ploetze F."/>
        </authorList>
    </citation>
    <scope>NUCLEOTIDE SEQUENCE</scope>
    <source>
        <strain evidence="1">SBRY1</strain>
    </source>
</reference>
<name>A0A9W4E4C1_9ACTN</name>
<keyword evidence="2" id="KW-1185">Reference proteome</keyword>
<comment type="caution">
    <text evidence="1">The sequence shown here is derived from an EMBL/GenBank/DDBJ whole genome shotgun (WGS) entry which is preliminary data.</text>
</comment>